<protein>
    <recommendedName>
        <fullName evidence="6">LIM zinc-binding domain-containing protein</fullName>
    </recommendedName>
</protein>
<dbReference type="PROSITE" id="PS00478">
    <property type="entry name" value="LIM_DOMAIN_1"/>
    <property type="match status" value="2"/>
</dbReference>
<dbReference type="GO" id="GO:0030036">
    <property type="term" value="P:actin cytoskeleton organization"/>
    <property type="evidence" value="ECO:0007669"/>
    <property type="project" value="TreeGrafter"/>
</dbReference>
<dbReference type="SUPFAM" id="SSF57716">
    <property type="entry name" value="Glucocorticoid receptor-like (DNA-binding domain)"/>
    <property type="match status" value="2"/>
</dbReference>
<dbReference type="Pfam" id="PF00412">
    <property type="entry name" value="LIM"/>
    <property type="match status" value="2"/>
</dbReference>
<name>A0AAW1V8S9_9CUCU</name>
<dbReference type="GO" id="GO:0031941">
    <property type="term" value="C:filamentous actin"/>
    <property type="evidence" value="ECO:0007669"/>
    <property type="project" value="TreeGrafter"/>
</dbReference>
<evidence type="ECO:0000313" key="7">
    <source>
        <dbReference type="EMBL" id="KAK9888329.1"/>
    </source>
</evidence>
<evidence type="ECO:0000256" key="2">
    <source>
        <dbReference type="ARBA" id="ARBA00022737"/>
    </source>
</evidence>
<keyword evidence="2" id="KW-0677">Repeat</keyword>
<evidence type="ECO:0000313" key="8">
    <source>
        <dbReference type="Proteomes" id="UP001431783"/>
    </source>
</evidence>
<dbReference type="Proteomes" id="UP001431783">
    <property type="component" value="Unassembled WGS sequence"/>
</dbReference>
<dbReference type="SMART" id="SM00132">
    <property type="entry name" value="LIM"/>
    <property type="match status" value="2"/>
</dbReference>
<evidence type="ECO:0000256" key="3">
    <source>
        <dbReference type="ARBA" id="ARBA00022833"/>
    </source>
</evidence>
<reference evidence="7 8" key="1">
    <citation type="submission" date="2023-03" db="EMBL/GenBank/DDBJ databases">
        <title>Genome insight into feeding habits of ladybird beetles.</title>
        <authorList>
            <person name="Li H.-S."/>
            <person name="Huang Y.-H."/>
            <person name="Pang H."/>
        </authorList>
    </citation>
    <scope>NUCLEOTIDE SEQUENCE [LARGE SCALE GENOMIC DNA]</scope>
    <source>
        <strain evidence="7">SYSU_2023b</strain>
        <tissue evidence="7">Whole body</tissue>
    </source>
</reference>
<evidence type="ECO:0000256" key="4">
    <source>
        <dbReference type="ARBA" id="ARBA00023038"/>
    </source>
</evidence>
<gene>
    <name evidence="7" type="ORF">WA026_000585</name>
</gene>
<dbReference type="PANTHER" id="PTHR24214:SF38">
    <property type="entry name" value="PDZ AND LIM DOMAIN PROTEIN ZASP-RELATED"/>
    <property type="match status" value="1"/>
</dbReference>
<sequence>MADAPKICGTCKKVIEGGKAVAAMNGHFHPDHFTCWSCKTPLMGKQFVDVEGKPYCTDCHASKICPKCKACGKPITTKATIALDAKWHQFCFKCKKCGKPMMLDQQFRVEEGLPKCLTC</sequence>
<evidence type="ECO:0000256" key="5">
    <source>
        <dbReference type="PROSITE-ProRule" id="PRU00125"/>
    </source>
</evidence>
<comment type="caution">
    <text evidence="7">The sequence shown here is derived from an EMBL/GenBank/DDBJ whole genome shotgun (WGS) entry which is preliminary data.</text>
</comment>
<keyword evidence="3 5" id="KW-0862">Zinc</keyword>
<dbReference type="PROSITE" id="PS50023">
    <property type="entry name" value="LIM_DOMAIN_2"/>
    <property type="match status" value="2"/>
</dbReference>
<dbReference type="AlphaFoldDB" id="A0AAW1V8S9"/>
<keyword evidence="4 5" id="KW-0440">LIM domain</keyword>
<dbReference type="EMBL" id="JARQZJ010000121">
    <property type="protein sequence ID" value="KAK9888329.1"/>
    <property type="molecule type" value="Genomic_DNA"/>
</dbReference>
<dbReference type="GO" id="GO:0001725">
    <property type="term" value="C:stress fiber"/>
    <property type="evidence" value="ECO:0007669"/>
    <property type="project" value="TreeGrafter"/>
</dbReference>
<accession>A0AAW1V8S9</accession>
<dbReference type="Gene3D" id="2.10.110.10">
    <property type="entry name" value="Cysteine Rich Protein"/>
    <property type="match status" value="2"/>
</dbReference>
<evidence type="ECO:0000259" key="6">
    <source>
        <dbReference type="PROSITE" id="PS50023"/>
    </source>
</evidence>
<feature type="domain" description="LIM zinc-binding" evidence="6">
    <location>
        <begin position="67"/>
        <end position="119"/>
    </location>
</feature>
<keyword evidence="1 5" id="KW-0479">Metal-binding</keyword>
<dbReference type="GO" id="GO:0003779">
    <property type="term" value="F:actin binding"/>
    <property type="evidence" value="ECO:0007669"/>
    <property type="project" value="TreeGrafter"/>
</dbReference>
<dbReference type="PANTHER" id="PTHR24214">
    <property type="entry name" value="PDZ AND LIM DOMAIN PROTEIN ZASP"/>
    <property type="match status" value="1"/>
</dbReference>
<dbReference type="GO" id="GO:0046872">
    <property type="term" value="F:metal ion binding"/>
    <property type="evidence" value="ECO:0007669"/>
    <property type="project" value="UniProtKB-KW"/>
</dbReference>
<evidence type="ECO:0000256" key="1">
    <source>
        <dbReference type="ARBA" id="ARBA00022723"/>
    </source>
</evidence>
<proteinExistence type="predicted"/>
<dbReference type="InterPro" id="IPR001781">
    <property type="entry name" value="Znf_LIM"/>
</dbReference>
<dbReference type="FunFam" id="2.10.110.10:FF:000005">
    <property type="entry name" value="Testin isoform 1"/>
    <property type="match status" value="1"/>
</dbReference>
<dbReference type="GO" id="GO:0061061">
    <property type="term" value="P:muscle structure development"/>
    <property type="evidence" value="ECO:0007669"/>
    <property type="project" value="TreeGrafter"/>
</dbReference>
<dbReference type="GO" id="GO:0005912">
    <property type="term" value="C:adherens junction"/>
    <property type="evidence" value="ECO:0007669"/>
    <property type="project" value="TreeGrafter"/>
</dbReference>
<keyword evidence="8" id="KW-1185">Reference proteome</keyword>
<feature type="domain" description="LIM zinc-binding" evidence="6">
    <location>
        <begin position="6"/>
        <end position="66"/>
    </location>
</feature>
<dbReference type="GO" id="GO:0030018">
    <property type="term" value="C:Z disc"/>
    <property type="evidence" value="ECO:0007669"/>
    <property type="project" value="TreeGrafter"/>
</dbReference>
<organism evidence="7 8">
    <name type="scientific">Henosepilachna vigintioctopunctata</name>
    <dbReference type="NCBI Taxonomy" id="420089"/>
    <lineage>
        <taxon>Eukaryota</taxon>
        <taxon>Metazoa</taxon>
        <taxon>Ecdysozoa</taxon>
        <taxon>Arthropoda</taxon>
        <taxon>Hexapoda</taxon>
        <taxon>Insecta</taxon>
        <taxon>Pterygota</taxon>
        <taxon>Neoptera</taxon>
        <taxon>Endopterygota</taxon>
        <taxon>Coleoptera</taxon>
        <taxon>Polyphaga</taxon>
        <taxon>Cucujiformia</taxon>
        <taxon>Coccinelloidea</taxon>
        <taxon>Coccinellidae</taxon>
        <taxon>Epilachninae</taxon>
        <taxon>Epilachnini</taxon>
        <taxon>Henosepilachna</taxon>
    </lineage>
</organism>
<dbReference type="InterPro" id="IPR050604">
    <property type="entry name" value="PDZ-LIM_domain"/>
</dbReference>
<dbReference type="GO" id="GO:0051371">
    <property type="term" value="F:muscle alpha-actinin binding"/>
    <property type="evidence" value="ECO:0007669"/>
    <property type="project" value="TreeGrafter"/>
</dbReference>